<feature type="domain" description="Mannosylglycerate hydrolase MGH1-like glycoside hydrolase" evidence="2">
    <location>
        <begin position="405"/>
        <end position="538"/>
    </location>
</feature>
<dbReference type="Pfam" id="PF22422">
    <property type="entry name" value="MGH1-like_GH"/>
    <property type="match status" value="1"/>
</dbReference>
<gene>
    <name evidence="3" type="ORF">GCM10007981_05930</name>
</gene>
<dbReference type="InterPro" id="IPR054491">
    <property type="entry name" value="MGH1-like_GH"/>
</dbReference>
<evidence type="ECO:0000313" key="4">
    <source>
        <dbReference type="Proteomes" id="UP000610960"/>
    </source>
</evidence>
<dbReference type="Proteomes" id="UP000610960">
    <property type="component" value="Unassembled WGS sequence"/>
</dbReference>
<organism evidence="3 4">
    <name type="scientific">Thermocladium modestius</name>
    <dbReference type="NCBI Taxonomy" id="62609"/>
    <lineage>
        <taxon>Archaea</taxon>
        <taxon>Thermoproteota</taxon>
        <taxon>Thermoprotei</taxon>
        <taxon>Thermoproteales</taxon>
        <taxon>Thermoproteaceae</taxon>
        <taxon>Thermocladium</taxon>
    </lineage>
</organism>
<dbReference type="GO" id="GO:0005975">
    <property type="term" value="P:carbohydrate metabolic process"/>
    <property type="evidence" value="ECO:0007669"/>
    <property type="project" value="InterPro"/>
</dbReference>
<dbReference type="Pfam" id="PF14742">
    <property type="entry name" value="GDE_N_bis"/>
    <property type="match status" value="1"/>
</dbReference>
<keyword evidence="4" id="KW-1185">Reference proteome</keyword>
<dbReference type="Gene3D" id="1.50.10.10">
    <property type="match status" value="1"/>
</dbReference>
<name>A0A830GX06_9CREN</name>
<proteinExistence type="predicted"/>
<comment type="caution">
    <text evidence="3">The sequence shown here is derived from an EMBL/GenBank/DDBJ whole genome shotgun (WGS) entry which is preliminary data.</text>
</comment>
<accession>A0A830GX06</accession>
<dbReference type="SUPFAM" id="SSF48208">
    <property type="entry name" value="Six-hairpin glycosidases"/>
    <property type="match status" value="1"/>
</dbReference>
<evidence type="ECO:0000313" key="3">
    <source>
        <dbReference type="EMBL" id="GGP19978.1"/>
    </source>
</evidence>
<reference evidence="3" key="1">
    <citation type="journal article" date="2014" name="Int. J. Syst. Evol. Microbiol.">
        <title>Complete genome sequence of Corynebacterium casei LMG S-19264T (=DSM 44701T), isolated from a smear-ripened cheese.</title>
        <authorList>
            <consortium name="US DOE Joint Genome Institute (JGI-PGF)"/>
            <person name="Walter F."/>
            <person name="Albersmeier A."/>
            <person name="Kalinowski J."/>
            <person name="Ruckert C."/>
        </authorList>
    </citation>
    <scope>NUCLEOTIDE SEQUENCE</scope>
    <source>
        <strain evidence="3">JCM 10088</strain>
    </source>
</reference>
<dbReference type="OrthoDB" id="7795at2157"/>
<sequence length="634" mass="70385">MVLRGGSASPSHGYTGLYYRDTRFVSLYELLIDGRPALPIKSWRSGISINYEYDLNGEPIRRTITPFYDGVRDSVQGGGELSVKVGFDFSDIFEVRDSLSKSSVVERRRMVNVERRGKAIIAFYDGTDGARRSLVIRSGGEASLKDGLAIVRGSGRLSVMLMPALGSPERPRSAGDVFMEFLRMIPHLKSDNNSLNLLYRYSITNIFTLLESPPAIMFPLAGIPWFNCVFGRDSIVTAMQTLGFIPSIAESVIKRLTELIGRSHDKEREEEPGKIIHERREGEISGSVLPFRRYYGTIDATPLYLMLVASYARQSGVDSIKPFKDGVELALAWLLDKLSKDKLGLLGYDGGALSNQGWKDSWDSVFDSSGELLGYPRYLIEVQGYVWEALRSMDEISPGLGLGNVANRVRDKITLFWSNELGFFAEAIDGEGRLADIYTSNPGHLLWTHAINSGDAKKAAEVLMGNRLFTEYGIKTLGYGEPRHDPTSYHNGSIWPHDNSIILKGLADYGLCDEFSAGSKAMLNAFKQLGLPGLPELYTGSDPPRPMGNFPQSWASGAAVMMIQGMLGISFNGNAVSLRPCIPDWLKWIEVRNIDLHGLRLNIKMRRRGGGVNVSYEVVDSMRKASRMELIIDE</sequence>
<feature type="domain" description="Putative glycogen debranching enzyme N-terminal" evidence="1">
    <location>
        <begin position="11"/>
        <end position="42"/>
    </location>
</feature>
<protein>
    <submittedName>
        <fullName evidence="3">Amylo-alpha-1,6-glucosidase</fullName>
    </submittedName>
</protein>
<evidence type="ECO:0000259" key="1">
    <source>
        <dbReference type="Pfam" id="PF14742"/>
    </source>
</evidence>
<dbReference type="InterPro" id="IPR012341">
    <property type="entry name" value="6hp_glycosidase-like_sf"/>
</dbReference>
<dbReference type="AlphaFoldDB" id="A0A830GX06"/>
<evidence type="ECO:0000259" key="2">
    <source>
        <dbReference type="Pfam" id="PF22422"/>
    </source>
</evidence>
<dbReference type="InterPro" id="IPR008928">
    <property type="entry name" value="6-hairpin_glycosidase_sf"/>
</dbReference>
<reference evidence="3" key="2">
    <citation type="submission" date="2020-09" db="EMBL/GenBank/DDBJ databases">
        <authorList>
            <person name="Sun Q."/>
            <person name="Ohkuma M."/>
        </authorList>
    </citation>
    <scope>NUCLEOTIDE SEQUENCE</scope>
    <source>
        <strain evidence="3">JCM 10088</strain>
    </source>
</reference>
<dbReference type="EMBL" id="BMNL01000001">
    <property type="protein sequence ID" value="GGP19978.1"/>
    <property type="molecule type" value="Genomic_DNA"/>
</dbReference>
<dbReference type="InterPro" id="IPR032856">
    <property type="entry name" value="GDE_N_bis"/>
</dbReference>